<dbReference type="InterPro" id="IPR051531">
    <property type="entry name" value="N-acetyltransferase"/>
</dbReference>
<gene>
    <name evidence="2" type="primary">speG</name>
    <name evidence="2" type="ORF">NCTC12078_00228</name>
</gene>
<dbReference type="GO" id="GO:0004145">
    <property type="term" value="F:diamine N-acetyltransferase activity"/>
    <property type="evidence" value="ECO:0007669"/>
    <property type="project" value="UniProtKB-EC"/>
</dbReference>
<evidence type="ECO:0000313" key="2">
    <source>
        <dbReference type="EMBL" id="VFB02254.1"/>
    </source>
</evidence>
<dbReference type="EMBL" id="LR215974">
    <property type="protein sequence ID" value="VFB02254.1"/>
    <property type="molecule type" value="Genomic_DNA"/>
</dbReference>
<dbReference type="EC" id="2.3.1.57" evidence="2"/>
<keyword evidence="2" id="KW-0808">Transferase</keyword>
<reference evidence="2 3" key="1">
    <citation type="submission" date="2019-02" db="EMBL/GenBank/DDBJ databases">
        <authorList>
            <consortium name="Pathogen Informatics"/>
        </authorList>
    </citation>
    <scope>NUCLEOTIDE SEQUENCE [LARGE SCALE GENOMIC DNA]</scope>
    <source>
        <strain evidence="2 3">3012STDY6944375</strain>
    </source>
</reference>
<accession>A0A4V6ID65</accession>
<dbReference type="AlphaFoldDB" id="A0A4V6ID65"/>
<dbReference type="Pfam" id="PF13302">
    <property type="entry name" value="Acetyltransf_3"/>
    <property type="match status" value="1"/>
</dbReference>
<proteinExistence type="predicted"/>
<dbReference type="PROSITE" id="PS51186">
    <property type="entry name" value="GNAT"/>
    <property type="match status" value="1"/>
</dbReference>
<feature type="domain" description="N-acetyltransferase" evidence="1">
    <location>
        <begin position="11"/>
        <end position="173"/>
    </location>
</feature>
<dbReference type="SUPFAM" id="SSF55729">
    <property type="entry name" value="Acyl-CoA N-acyltransferases (Nat)"/>
    <property type="match status" value="1"/>
</dbReference>
<dbReference type="PANTHER" id="PTHR43792:SF16">
    <property type="entry name" value="N-ACETYLTRANSFERASE DOMAIN-CONTAINING PROTEIN"/>
    <property type="match status" value="1"/>
</dbReference>
<dbReference type="Proteomes" id="UP000290013">
    <property type="component" value="Chromosome"/>
</dbReference>
<name>A0A4V6ID65_9FLAO</name>
<protein>
    <submittedName>
        <fullName evidence="2">Spermidine N(1)-acetyltransferase</fullName>
        <ecNumber evidence="2">2.3.1.57</ecNumber>
    </submittedName>
</protein>
<dbReference type="KEGG" id="ctai:NCTC12078_00228"/>
<sequence length="177" mass="20810">MAKIFIETERLLLREIIPEDAEEFFAMDNNPEMVKYIGIKPLTNISQSVEMIKNIRTQYRENGIGRWAVIKKENHQLIGWSGLKLIKEINNHKNIHDLGYRFTPEHWGKGYATESSSAVLDFGFNTMNLEKIYAYADVNNDASNYVLRKLGFEEKETFNDEGDECFWYEIDRIKFLK</sequence>
<dbReference type="PANTHER" id="PTHR43792">
    <property type="entry name" value="GNAT FAMILY, PUTATIVE (AFU_ORTHOLOGUE AFUA_3G00765)-RELATED-RELATED"/>
    <property type="match status" value="1"/>
</dbReference>
<dbReference type="InterPro" id="IPR016181">
    <property type="entry name" value="Acyl_CoA_acyltransferase"/>
</dbReference>
<evidence type="ECO:0000313" key="3">
    <source>
        <dbReference type="Proteomes" id="UP000290013"/>
    </source>
</evidence>
<dbReference type="Gene3D" id="3.40.630.30">
    <property type="match status" value="1"/>
</dbReference>
<keyword evidence="2" id="KW-0012">Acyltransferase</keyword>
<dbReference type="InterPro" id="IPR000182">
    <property type="entry name" value="GNAT_dom"/>
</dbReference>
<evidence type="ECO:0000259" key="1">
    <source>
        <dbReference type="PROSITE" id="PS51186"/>
    </source>
</evidence>
<organism evidence="2 3">
    <name type="scientific">Chryseobacterium taihuense</name>
    <dbReference type="NCBI Taxonomy" id="1141221"/>
    <lineage>
        <taxon>Bacteria</taxon>
        <taxon>Pseudomonadati</taxon>
        <taxon>Bacteroidota</taxon>
        <taxon>Flavobacteriia</taxon>
        <taxon>Flavobacteriales</taxon>
        <taxon>Weeksellaceae</taxon>
        <taxon>Chryseobacterium group</taxon>
        <taxon>Chryseobacterium</taxon>
    </lineage>
</organism>
<dbReference type="RefSeq" id="WP_130913134.1">
    <property type="nucleotide sequence ID" value="NZ_LR215974.1"/>
</dbReference>